<organism evidence="2 3">
    <name type="scientific">Zymoseptoria tritici (strain CBS 115943 / IPO323)</name>
    <name type="common">Speckled leaf blotch fungus</name>
    <name type="synonym">Septoria tritici</name>
    <dbReference type="NCBI Taxonomy" id="336722"/>
    <lineage>
        <taxon>Eukaryota</taxon>
        <taxon>Fungi</taxon>
        <taxon>Dikarya</taxon>
        <taxon>Ascomycota</taxon>
        <taxon>Pezizomycotina</taxon>
        <taxon>Dothideomycetes</taxon>
        <taxon>Dothideomycetidae</taxon>
        <taxon>Mycosphaerellales</taxon>
        <taxon>Mycosphaerellaceae</taxon>
        <taxon>Zymoseptoria</taxon>
    </lineage>
</organism>
<protein>
    <submittedName>
        <fullName evidence="2">Uncharacterized protein</fullName>
    </submittedName>
</protein>
<sequence>MFEQEVVGKHEYSARVATSRQGIPHVTSSSNLVDQSEPKTMLAGQSLHHPPTGTSAFRLYTCPPIFTHSTLVLSIVCWILGTYMPGADADLYYTSVIIDRAGDGTALPKVAAIRTTAMATPHEVELGHDIPDSANVHASQPSALRYKDQVIAVPPVFPHNDFLEYQRELTVSEMRPPNLSMSDGEQEENIEDFALHDINCFNAPARAGRREKISVQSLLELPPESSADRDAYQEEGEEDSEDDVRDG</sequence>
<accession>F9XS88</accession>
<gene>
    <name evidence="2" type="ORF">MYCGRDRAFT_98077</name>
</gene>
<reference evidence="2 3" key="1">
    <citation type="journal article" date="2011" name="PLoS Genet.">
        <title>Finished genome of the fungal wheat pathogen Mycosphaerella graminicola reveals dispensome structure, chromosome plasticity, and stealth pathogenesis.</title>
        <authorList>
            <person name="Goodwin S.B."/>
            <person name="Ben M'barek S."/>
            <person name="Dhillon B."/>
            <person name="Wittenberg A.H.J."/>
            <person name="Crane C.F."/>
            <person name="Hane J.K."/>
            <person name="Foster A.J."/>
            <person name="Van der Lee T.A.J."/>
            <person name="Grimwood J."/>
            <person name="Aerts A."/>
            <person name="Antoniw J."/>
            <person name="Bailey A."/>
            <person name="Bluhm B."/>
            <person name="Bowler J."/>
            <person name="Bristow J."/>
            <person name="van der Burgt A."/>
            <person name="Canto-Canche B."/>
            <person name="Churchill A.C.L."/>
            <person name="Conde-Ferraez L."/>
            <person name="Cools H.J."/>
            <person name="Coutinho P.M."/>
            <person name="Csukai M."/>
            <person name="Dehal P."/>
            <person name="De Wit P."/>
            <person name="Donzelli B."/>
            <person name="van de Geest H.C."/>
            <person name="van Ham R.C.H.J."/>
            <person name="Hammond-Kosack K.E."/>
            <person name="Henrissat B."/>
            <person name="Kilian A."/>
            <person name="Kobayashi A.K."/>
            <person name="Koopmann E."/>
            <person name="Kourmpetis Y."/>
            <person name="Kuzniar A."/>
            <person name="Lindquist E."/>
            <person name="Lombard V."/>
            <person name="Maliepaard C."/>
            <person name="Martins N."/>
            <person name="Mehrabi R."/>
            <person name="Nap J.P.H."/>
            <person name="Ponomarenko A."/>
            <person name="Rudd J.J."/>
            <person name="Salamov A."/>
            <person name="Schmutz J."/>
            <person name="Schouten H.J."/>
            <person name="Shapiro H."/>
            <person name="Stergiopoulos I."/>
            <person name="Torriani S.F.F."/>
            <person name="Tu H."/>
            <person name="de Vries R.P."/>
            <person name="Waalwijk C."/>
            <person name="Ware S.B."/>
            <person name="Wiebenga A."/>
            <person name="Zwiers L.-H."/>
            <person name="Oliver R.P."/>
            <person name="Grigoriev I.V."/>
            <person name="Kema G.H.J."/>
        </authorList>
    </citation>
    <scope>NUCLEOTIDE SEQUENCE [LARGE SCALE GENOMIC DNA]</scope>
    <source>
        <strain evidence="3">CBS 115943 / IPO323</strain>
    </source>
</reference>
<evidence type="ECO:0000256" key="1">
    <source>
        <dbReference type="SAM" id="MobiDB-lite"/>
    </source>
</evidence>
<feature type="region of interest" description="Disordered" evidence="1">
    <location>
        <begin position="216"/>
        <end position="247"/>
    </location>
</feature>
<evidence type="ECO:0000313" key="2">
    <source>
        <dbReference type="EMBL" id="EGP81881.1"/>
    </source>
</evidence>
<dbReference type="KEGG" id="ztr:MYCGRDRAFT_98077"/>
<dbReference type="Proteomes" id="UP000008062">
    <property type="component" value="Chromosome 21"/>
</dbReference>
<dbReference type="AlphaFoldDB" id="F9XS88"/>
<dbReference type="GeneID" id="13396642"/>
<name>F9XS88_ZYMTI</name>
<proteinExistence type="predicted"/>
<dbReference type="HOGENOM" id="CLU_1125279_0_0_1"/>
<evidence type="ECO:0000313" key="3">
    <source>
        <dbReference type="Proteomes" id="UP000008062"/>
    </source>
</evidence>
<dbReference type="InParanoid" id="F9XS88"/>
<dbReference type="RefSeq" id="XP_003846905.1">
    <property type="nucleotide sequence ID" value="XM_003846857.1"/>
</dbReference>
<keyword evidence="3" id="KW-1185">Reference proteome</keyword>
<feature type="compositionally biased region" description="Acidic residues" evidence="1">
    <location>
        <begin position="233"/>
        <end position="247"/>
    </location>
</feature>
<dbReference type="EMBL" id="CM001216">
    <property type="protein sequence ID" value="EGP81881.1"/>
    <property type="molecule type" value="Genomic_DNA"/>
</dbReference>